<evidence type="ECO:0000313" key="3">
    <source>
        <dbReference type="EMBL" id="ALO15656.1"/>
    </source>
</evidence>
<feature type="transmembrane region" description="Helical" evidence="1">
    <location>
        <begin position="42"/>
        <end position="63"/>
    </location>
</feature>
<gene>
    <name evidence="3" type="ORF">L21SP5_02017</name>
</gene>
<keyword evidence="1" id="KW-1133">Transmembrane helix</keyword>
<keyword evidence="4" id="KW-1185">Reference proteome</keyword>
<dbReference type="InterPro" id="IPR004919">
    <property type="entry name" value="GmrSD_N"/>
</dbReference>
<protein>
    <recommendedName>
        <fullName evidence="2">GmrSD restriction endonucleases N-terminal domain-containing protein</fullName>
    </recommendedName>
</protein>
<keyword evidence="1" id="KW-0812">Transmembrane</keyword>
<organism evidence="3 4">
    <name type="scientific">Salinivirga cyanobacteriivorans</name>
    <dbReference type="NCBI Taxonomy" id="1307839"/>
    <lineage>
        <taxon>Bacteria</taxon>
        <taxon>Pseudomonadati</taxon>
        <taxon>Bacteroidota</taxon>
        <taxon>Bacteroidia</taxon>
        <taxon>Bacteroidales</taxon>
        <taxon>Salinivirgaceae</taxon>
        <taxon>Salinivirga</taxon>
    </lineage>
</organism>
<dbReference type="Pfam" id="PF03235">
    <property type="entry name" value="GmrSD_N"/>
    <property type="match status" value="1"/>
</dbReference>
<dbReference type="Proteomes" id="UP000064893">
    <property type="component" value="Chromosome"/>
</dbReference>
<dbReference type="PATRIC" id="fig|1307839.3.peg.2132"/>
<proteinExistence type="predicted"/>
<feature type="domain" description="GmrSD restriction endonucleases N-terminal" evidence="2">
    <location>
        <begin position="17"/>
        <end position="215"/>
    </location>
</feature>
<dbReference type="AlphaFoldDB" id="A0A0S2I004"/>
<evidence type="ECO:0000259" key="2">
    <source>
        <dbReference type="Pfam" id="PF03235"/>
    </source>
</evidence>
<dbReference type="EMBL" id="CP013118">
    <property type="protein sequence ID" value="ALO15656.1"/>
    <property type="molecule type" value="Genomic_DNA"/>
</dbReference>
<dbReference type="OrthoDB" id="9764212at2"/>
<accession>A0A0S2I004</accession>
<name>A0A0S2I004_9BACT</name>
<dbReference type="PANTHER" id="PTHR37292">
    <property type="entry name" value="VNG6097C"/>
    <property type="match status" value="1"/>
</dbReference>
<dbReference type="RefSeq" id="WP_057953095.1">
    <property type="nucleotide sequence ID" value="NZ_CP013118.1"/>
</dbReference>
<evidence type="ECO:0000313" key="4">
    <source>
        <dbReference type="Proteomes" id="UP000064893"/>
    </source>
</evidence>
<sequence length="364" mass="42735">MRDTNIKIVTDWTLPTLLEKLEKGEIKIPRFQRDYTWERPKVVLLLNSIYLQYPIGTFFLWIAPEKYKNFIHTTEDLQIPQNNTDGNTQFILDGQQRILSLYMAMKGLNNNSGNYAQICFNPAAETFRVPRRKNEKYAFPAWKIFDEPAFNEIAEKLKSDSKRIYDSWINIREILMNYPVSVVKTLNYELDEVVEIFERINQGGKRLTSFDLVHATTWSTDFDLKEKIEEVNSIQKIEKAGGLTEKVFTHALALNAFDDCRSSYQLKLNPELAKNLWHKTQNAISRAIDLLHDMRITTGLGAYQIHIIILQYYFFRTDHTSMPEDARKKVEKWFWDARFSKRFSKSTYTTIKDDAQWIIALAGE</sequence>
<dbReference type="STRING" id="1307839.L21SP5_02017"/>
<evidence type="ECO:0000256" key="1">
    <source>
        <dbReference type="SAM" id="Phobius"/>
    </source>
</evidence>
<dbReference type="PANTHER" id="PTHR37292:SF2">
    <property type="entry name" value="DUF262 DOMAIN-CONTAINING PROTEIN"/>
    <property type="match status" value="1"/>
</dbReference>
<keyword evidence="1" id="KW-0472">Membrane</keyword>
<dbReference type="KEGG" id="blq:L21SP5_02017"/>
<reference evidence="3 4" key="1">
    <citation type="submission" date="2015-11" db="EMBL/GenBank/DDBJ databases">
        <title>Description and complete genome sequence of a novel strain predominating in hypersaline microbial mats and representing a new family of the Bacteriodetes phylum.</title>
        <authorList>
            <person name="Spring S."/>
            <person name="Bunk B."/>
            <person name="Sproer C."/>
            <person name="Klenk H.-P."/>
        </authorList>
    </citation>
    <scope>NUCLEOTIDE SEQUENCE [LARGE SCALE GENOMIC DNA]</scope>
    <source>
        <strain evidence="3 4">L21-Spi-D4</strain>
    </source>
</reference>